<sequence length="255" mass="29029">MSCVVHAKNSCHTRYHGVAPPKVFFVPCRETCSYLLDTLRKDETKTVDALNFSSITDPTPEERKAQEFAELFELAISEPPKRRRHVPTSQFPRYAYVYNPEEETAFDPVEPGAPLSNSETLYRLFDFAGDPVINTSISLLPGKFGQCEERLGYGRSKSRIYWSLPGVSRRYLSKELIDLRDFLLRKYGDDGYDDNNISDDDNDYNDVEEHKMAKTVEVETEVEKIPSSLISPSPSPTLAATVTQWQDKVIDMEPS</sequence>
<dbReference type="AlphaFoldDB" id="A0A6A4I5Y6"/>
<gene>
    <name evidence="1" type="ORF">BT96DRAFT_1015128</name>
</gene>
<dbReference type="EMBL" id="ML769404">
    <property type="protein sequence ID" value="KAE9406119.1"/>
    <property type="molecule type" value="Genomic_DNA"/>
</dbReference>
<evidence type="ECO:0000313" key="1">
    <source>
        <dbReference type="EMBL" id="KAE9406119.1"/>
    </source>
</evidence>
<organism evidence="1 2">
    <name type="scientific">Gymnopus androsaceus JB14</name>
    <dbReference type="NCBI Taxonomy" id="1447944"/>
    <lineage>
        <taxon>Eukaryota</taxon>
        <taxon>Fungi</taxon>
        <taxon>Dikarya</taxon>
        <taxon>Basidiomycota</taxon>
        <taxon>Agaricomycotina</taxon>
        <taxon>Agaricomycetes</taxon>
        <taxon>Agaricomycetidae</taxon>
        <taxon>Agaricales</taxon>
        <taxon>Marasmiineae</taxon>
        <taxon>Omphalotaceae</taxon>
        <taxon>Gymnopus</taxon>
    </lineage>
</organism>
<dbReference type="Proteomes" id="UP000799118">
    <property type="component" value="Unassembled WGS sequence"/>
</dbReference>
<proteinExistence type="predicted"/>
<name>A0A6A4I5Y6_9AGAR</name>
<protein>
    <submittedName>
        <fullName evidence="1">Uncharacterized protein</fullName>
    </submittedName>
</protein>
<accession>A0A6A4I5Y6</accession>
<keyword evidence="2" id="KW-1185">Reference proteome</keyword>
<reference evidence="1" key="1">
    <citation type="journal article" date="2019" name="Environ. Microbiol.">
        <title>Fungal ecological strategies reflected in gene transcription - a case study of two litter decomposers.</title>
        <authorList>
            <person name="Barbi F."/>
            <person name="Kohler A."/>
            <person name="Barry K."/>
            <person name="Baskaran P."/>
            <person name="Daum C."/>
            <person name="Fauchery L."/>
            <person name="Ihrmark K."/>
            <person name="Kuo A."/>
            <person name="LaButti K."/>
            <person name="Lipzen A."/>
            <person name="Morin E."/>
            <person name="Grigoriev I.V."/>
            <person name="Henrissat B."/>
            <person name="Lindahl B."/>
            <person name="Martin F."/>
        </authorList>
    </citation>
    <scope>NUCLEOTIDE SEQUENCE</scope>
    <source>
        <strain evidence="1">JB14</strain>
    </source>
</reference>
<evidence type="ECO:0000313" key="2">
    <source>
        <dbReference type="Proteomes" id="UP000799118"/>
    </source>
</evidence>